<name>A0A8T0JVB2_PHAAN</name>
<evidence type="ECO:0000313" key="2">
    <source>
        <dbReference type="EMBL" id="KAG2381087.1"/>
    </source>
</evidence>
<comment type="caution">
    <text evidence="2">The sequence shown here is derived from an EMBL/GenBank/DDBJ whole genome shotgun (WGS) entry which is preliminary data.</text>
</comment>
<reference evidence="2 3" key="1">
    <citation type="submission" date="2020-05" db="EMBL/GenBank/DDBJ databases">
        <title>Vigna angularis (adzuki bean) Var. LongXiaoDou No. 4 denovo assembly.</title>
        <authorList>
            <person name="Xiang H."/>
        </authorList>
    </citation>
    <scope>NUCLEOTIDE SEQUENCE [LARGE SCALE GENOMIC DNA]</scope>
    <source>
        <tissue evidence="2">Leaf</tissue>
    </source>
</reference>
<dbReference type="EMBL" id="JABFOF010000009">
    <property type="protein sequence ID" value="KAG2381087.1"/>
    <property type="molecule type" value="Genomic_DNA"/>
</dbReference>
<gene>
    <name evidence="2" type="ORF">HKW66_Vig0204600</name>
</gene>
<sequence length="89" mass="9703">MDHSCTSHELGMNREIEAKSHSKKEMKGLGFGEPTNVPIKIDYRSRDLCHDYDCGGFYEDAKTTMVAGEARVGGAGTTVVDGMVVEGNY</sequence>
<feature type="region of interest" description="Disordered" evidence="1">
    <location>
        <begin position="1"/>
        <end position="31"/>
    </location>
</feature>
<organism evidence="2 3">
    <name type="scientific">Phaseolus angularis</name>
    <name type="common">Azuki bean</name>
    <name type="synonym">Vigna angularis</name>
    <dbReference type="NCBI Taxonomy" id="3914"/>
    <lineage>
        <taxon>Eukaryota</taxon>
        <taxon>Viridiplantae</taxon>
        <taxon>Streptophyta</taxon>
        <taxon>Embryophyta</taxon>
        <taxon>Tracheophyta</taxon>
        <taxon>Spermatophyta</taxon>
        <taxon>Magnoliopsida</taxon>
        <taxon>eudicotyledons</taxon>
        <taxon>Gunneridae</taxon>
        <taxon>Pentapetalae</taxon>
        <taxon>rosids</taxon>
        <taxon>fabids</taxon>
        <taxon>Fabales</taxon>
        <taxon>Fabaceae</taxon>
        <taxon>Papilionoideae</taxon>
        <taxon>50 kb inversion clade</taxon>
        <taxon>NPAAA clade</taxon>
        <taxon>indigoferoid/millettioid clade</taxon>
        <taxon>Phaseoleae</taxon>
        <taxon>Vigna</taxon>
    </lineage>
</organism>
<protein>
    <submittedName>
        <fullName evidence="2">Uncharacterized protein</fullName>
    </submittedName>
</protein>
<evidence type="ECO:0000256" key="1">
    <source>
        <dbReference type="SAM" id="MobiDB-lite"/>
    </source>
</evidence>
<feature type="compositionally biased region" description="Basic and acidic residues" evidence="1">
    <location>
        <begin position="1"/>
        <end position="27"/>
    </location>
</feature>
<dbReference type="Proteomes" id="UP000743370">
    <property type="component" value="Unassembled WGS sequence"/>
</dbReference>
<dbReference type="AlphaFoldDB" id="A0A8T0JVB2"/>
<accession>A0A8T0JVB2</accession>
<evidence type="ECO:0000313" key="3">
    <source>
        <dbReference type="Proteomes" id="UP000743370"/>
    </source>
</evidence>
<proteinExistence type="predicted"/>